<feature type="region of interest" description="Disordered" evidence="1">
    <location>
        <begin position="1"/>
        <end position="23"/>
    </location>
</feature>
<feature type="region of interest" description="Disordered" evidence="1">
    <location>
        <begin position="87"/>
        <end position="108"/>
    </location>
</feature>
<accession>A0ABM8G5H5</accession>
<evidence type="ECO:0008006" key="4">
    <source>
        <dbReference type="Google" id="ProtNLM"/>
    </source>
</evidence>
<dbReference type="EMBL" id="AP027729">
    <property type="protein sequence ID" value="BDZ43365.1"/>
    <property type="molecule type" value="Genomic_DNA"/>
</dbReference>
<name>A0ABM8G5H5_9CELL</name>
<sequence length="209" mass="22519">MATAGPRVEECSGAPRISADRRPLNDDLRQAGYYPELVRDVLEVALGDERVVTHLVHAETTFDASEVRRHLTVLVLTPTRLVSAHVDDHPADSEHPSASAAATTESVPLSELRSVTLTHVMEEPERHRSGDLAVEMTLAIGWGSVSRVDLEPAQCPDPSCDADHGMTGQITPDDVVVRVSAAAEGLDAVRSATDFARRLSELSSVSARR</sequence>
<protein>
    <recommendedName>
        <fullName evidence="4">Phosphodiesterase</fullName>
    </recommendedName>
</protein>
<dbReference type="InterPro" id="IPR046040">
    <property type="entry name" value="DUF5998"/>
</dbReference>
<proteinExistence type="predicted"/>
<reference evidence="3" key="1">
    <citation type="journal article" date="2019" name="Int. J. Syst. Evol. Microbiol.">
        <title>The Global Catalogue of Microorganisms (GCM) 10K type strain sequencing project: providing services to taxonomists for standard genome sequencing and annotation.</title>
        <authorList>
            <consortium name="The Broad Institute Genomics Platform"/>
            <consortium name="The Broad Institute Genome Sequencing Center for Infectious Disease"/>
            <person name="Wu L."/>
            <person name="Ma J."/>
        </authorList>
    </citation>
    <scope>NUCLEOTIDE SEQUENCE [LARGE SCALE GENOMIC DNA]</scope>
    <source>
        <strain evidence="3">NBRC 108565</strain>
    </source>
</reference>
<keyword evidence="3" id="KW-1185">Reference proteome</keyword>
<evidence type="ECO:0000313" key="2">
    <source>
        <dbReference type="EMBL" id="BDZ43365.1"/>
    </source>
</evidence>
<evidence type="ECO:0000313" key="3">
    <source>
        <dbReference type="Proteomes" id="UP001321475"/>
    </source>
</evidence>
<organism evidence="2 3">
    <name type="scientific">Paraoerskovia sediminicola</name>
    <dbReference type="NCBI Taxonomy" id="1138587"/>
    <lineage>
        <taxon>Bacteria</taxon>
        <taxon>Bacillati</taxon>
        <taxon>Actinomycetota</taxon>
        <taxon>Actinomycetes</taxon>
        <taxon>Micrococcales</taxon>
        <taxon>Cellulomonadaceae</taxon>
        <taxon>Paraoerskovia</taxon>
    </lineage>
</organism>
<evidence type="ECO:0000256" key="1">
    <source>
        <dbReference type="SAM" id="MobiDB-lite"/>
    </source>
</evidence>
<gene>
    <name evidence="2" type="ORF">GCM10025865_26640</name>
</gene>
<dbReference type="Proteomes" id="UP001321475">
    <property type="component" value="Chromosome"/>
</dbReference>
<dbReference type="Pfam" id="PF19461">
    <property type="entry name" value="DUF5998"/>
    <property type="match status" value="1"/>
</dbReference>